<keyword evidence="4" id="KW-0238">DNA-binding</keyword>
<feature type="domain" description="WYL" evidence="2">
    <location>
        <begin position="691"/>
        <end position="753"/>
    </location>
</feature>
<evidence type="ECO:0000259" key="3">
    <source>
        <dbReference type="Pfam" id="PF13625"/>
    </source>
</evidence>
<evidence type="ECO:0000256" key="1">
    <source>
        <dbReference type="SAM" id="MobiDB-lite"/>
    </source>
</evidence>
<dbReference type="Pfam" id="PF13625">
    <property type="entry name" value="Helicase_C_3"/>
    <property type="match status" value="1"/>
</dbReference>
<comment type="caution">
    <text evidence="4">The sequence shown here is derived from an EMBL/GenBank/DDBJ whole genome shotgun (WGS) entry which is preliminary data.</text>
</comment>
<feature type="region of interest" description="Disordered" evidence="1">
    <location>
        <begin position="165"/>
        <end position="186"/>
    </location>
</feature>
<dbReference type="PROSITE" id="PS52050">
    <property type="entry name" value="WYL"/>
    <property type="match status" value="1"/>
</dbReference>
<evidence type="ECO:0000313" key="4">
    <source>
        <dbReference type="EMBL" id="OAK54497.1"/>
    </source>
</evidence>
<name>A0A177YG59_9NOCA</name>
<dbReference type="Pfam" id="PF13280">
    <property type="entry name" value="WYL"/>
    <property type="match status" value="1"/>
</dbReference>
<protein>
    <submittedName>
        <fullName evidence="4">DNA-binding protein</fullName>
    </submittedName>
</protein>
<dbReference type="Proteomes" id="UP000077519">
    <property type="component" value="Unassembled WGS sequence"/>
</dbReference>
<proteinExistence type="predicted"/>
<keyword evidence="5" id="KW-1185">Reference proteome</keyword>
<evidence type="ECO:0000313" key="5">
    <source>
        <dbReference type="Proteomes" id="UP000077519"/>
    </source>
</evidence>
<gene>
    <name evidence="4" type="ORF">A3K89_03775</name>
</gene>
<dbReference type="InterPro" id="IPR026881">
    <property type="entry name" value="WYL_dom"/>
</dbReference>
<dbReference type="GO" id="GO:0003677">
    <property type="term" value="F:DNA binding"/>
    <property type="evidence" value="ECO:0007669"/>
    <property type="project" value="UniProtKB-KW"/>
</dbReference>
<feature type="domain" description="Helicase XPB/Ssl2 N-terminal" evidence="3">
    <location>
        <begin position="473"/>
        <end position="594"/>
    </location>
</feature>
<sequence length="756" mass="79938">MTDTAVASDLAAWLRSRTDTELVTTLTLRPDLTVPPPSTIGVLAGRAEQRASILRAADTLDTLTLTILEMLAIEGAHEMPVTRAQLDAIIAKRATGKAVDRALTSLRERALVWGTTSLRMVPAARDAVPWRVGRILDATEQLTAEQITAALAELDDSERSLLETLARSSPTGRTRDAAPDTPPDRPVQKLLRAGLLIWLDEQTVELPHQVGQTLRGEPVSDPTSLTPPKPATSKLTAADVNAAAAGEALELIRHCGAVVQALSDTPAPALKAGGLGVREIKRIAKVTGLDDTRVGLLVELLAAASLISSGTPDPLPPNDSGEDYWAPTSAVDAWTNGTTAAKWHTLASAWLDLQRAPWLIGMRDPSDKPVAALSDEVRSPAAPRDRRTILEYLADLGTGVAAGEIDISRGLAWRRPRSAARFSPRPVSRMLAEATALSIVARGALSTPGKALLHGGDAEAEMRDALPTPIDYVLVQADLTLVAPGPLEPELSDRIDLVADVESAGAATMYRITDDSLRRALDVGMSASELHSLFEVHSRTPVPQGLTYLIDDVARRHGRLRAGVASSFVRCEDPALLAEVLKSPASEQLALRGLAPTVAISQAPLAEVLAVLSAAGFAPAGEDASGAIVDLRTHGARVSARRHRPTYRNQAVPTEEQLGRLVTELRAGERAASAGGKTVRSDGTRATGSATMALLQTAVKVRRSVSIGYVDAQGVASQRVVDPVSVGGGQLDAFDPATGVVRRFTLHRITSVALVE</sequence>
<organism evidence="4 5">
    <name type="scientific">Rhodococcoides kyotonense</name>
    <dbReference type="NCBI Taxonomy" id="398843"/>
    <lineage>
        <taxon>Bacteria</taxon>
        <taxon>Bacillati</taxon>
        <taxon>Actinomycetota</taxon>
        <taxon>Actinomycetes</taxon>
        <taxon>Mycobacteriales</taxon>
        <taxon>Nocardiaceae</taxon>
        <taxon>Rhodococcoides</taxon>
    </lineage>
</organism>
<dbReference type="AlphaFoldDB" id="A0A177YG59"/>
<dbReference type="RefSeq" id="WP_068424774.1">
    <property type="nucleotide sequence ID" value="NZ_LVHI01000012.1"/>
</dbReference>
<dbReference type="InterPro" id="IPR032830">
    <property type="entry name" value="XPB/Ssl2_N"/>
</dbReference>
<reference evidence="4 5" key="1">
    <citation type="submission" date="2016-03" db="EMBL/GenBank/DDBJ databases">
        <title>Genome sequence of Rhodococcus kyotonensis KB10.</title>
        <authorList>
            <person name="Jeong H."/>
            <person name="Hong C.E."/>
            <person name="Jo S.H."/>
            <person name="Park J.M."/>
        </authorList>
    </citation>
    <scope>NUCLEOTIDE SEQUENCE [LARGE SCALE GENOMIC DNA]</scope>
    <source>
        <strain evidence="4 5">KB10</strain>
    </source>
</reference>
<evidence type="ECO:0000259" key="2">
    <source>
        <dbReference type="Pfam" id="PF13280"/>
    </source>
</evidence>
<dbReference type="EMBL" id="LVHI01000012">
    <property type="protein sequence ID" value="OAK54497.1"/>
    <property type="molecule type" value="Genomic_DNA"/>
</dbReference>
<feature type="compositionally biased region" description="Basic and acidic residues" evidence="1">
    <location>
        <begin position="173"/>
        <end position="186"/>
    </location>
</feature>
<accession>A0A177YG59</accession>